<name>A0ACD3APN2_9AGAR</name>
<dbReference type="EMBL" id="ML208391">
    <property type="protein sequence ID" value="TFK66877.1"/>
    <property type="molecule type" value="Genomic_DNA"/>
</dbReference>
<evidence type="ECO:0000313" key="1">
    <source>
        <dbReference type="EMBL" id="TFK66877.1"/>
    </source>
</evidence>
<accession>A0ACD3APN2</accession>
<dbReference type="Proteomes" id="UP000308600">
    <property type="component" value="Unassembled WGS sequence"/>
</dbReference>
<evidence type="ECO:0000313" key="2">
    <source>
        <dbReference type="Proteomes" id="UP000308600"/>
    </source>
</evidence>
<organism evidence="1 2">
    <name type="scientific">Pluteus cervinus</name>
    <dbReference type="NCBI Taxonomy" id="181527"/>
    <lineage>
        <taxon>Eukaryota</taxon>
        <taxon>Fungi</taxon>
        <taxon>Dikarya</taxon>
        <taxon>Basidiomycota</taxon>
        <taxon>Agaricomycotina</taxon>
        <taxon>Agaricomycetes</taxon>
        <taxon>Agaricomycetidae</taxon>
        <taxon>Agaricales</taxon>
        <taxon>Pluteineae</taxon>
        <taxon>Pluteaceae</taxon>
        <taxon>Pluteus</taxon>
    </lineage>
</organism>
<proteinExistence type="predicted"/>
<sequence length="298" mass="33939">MTTAADLPFELVQEILKFSAWSSSKQAAILARVSHHTHTLCLTFYSLHHPRIEPILFRTLVYWDEEIYWPRQVDQHWLKLRGRHARNLLFCDNDASSLDVALVLESCPDLINIAIWLDSSQIHYPSFLEPLAQLRPRQLSIDLHSLFTGPFEEKHARLPMFLHLTHLEVMSTLDFEDWSYMEGIKHLPKLTHLSLPRDRDSITVTALIIQNALTHCSRLAIIVLFSEASSSTKNGNDTGGVVVETSLPPTIQDIGDPRIVSLACHGFLEEWSVGSQGGRDMWTVAEEIVEKRTSTRKV</sequence>
<protein>
    <submittedName>
        <fullName evidence="1">Uncharacterized protein</fullName>
    </submittedName>
</protein>
<keyword evidence="2" id="KW-1185">Reference proteome</keyword>
<gene>
    <name evidence="1" type="ORF">BDN72DRAFT_843655</name>
</gene>
<reference evidence="1 2" key="1">
    <citation type="journal article" date="2019" name="Nat. Ecol. Evol.">
        <title>Megaphylogeny resolves global patterns of mushroom evolution.</title>
        <authorList>
            <person name="Varga T."/>
            <person name="Krizsan K."/>
            <person name="Foldi C."/>
            <person name="Dima B."/>
            <person name="Sanchez-Garcia M."/>
            <person name="Sanchez-Ramirez S."/>
            <person name="Szollosi G.J."/>
            <person name="Szarkandi J.G."/>
            <person name="Papp V."/>
            <person name="Albert L."/>
            <person name="Andreopoulos W."/>
            <person name="Angelini C."/>
            <person name="Antonin V."/>
            <person name="Barry K.W."/>
            <person name="Bougher N.L."/>
            <person name="Buchanan P."/>
            <person name="Buyck B."/>
            <person name="Bense V."/>
            <person name="Catcheside P."/>
            <person name="Chovatia M."/>
            <person name="Cooper J."/>
            <person name="Damon W."/>
            <person name="Desjardin D."/>
            <person name="Finy P."/>
            <person name="Geml J."/>
            <person name="Haridas S."/>
            <person name="Hughes K."/>
            <person name="Justo A."/>
            <person name="Karasinski D."/>
            <person name="Kautmanova I."/>
            <person name="Kiss B."/>
            <person name="Kocsube S."/>
            <person name="Kotiranta H."/>
            <person name="LaButti K.M."/>
            <person name="Lechner B.E."/>
            <person name="Liimatainen K."/>
            <person name="Lipzen A."/>
            <person name="Lukacs Z."/>
            <person name="Mihaltcheva S."/>
            <person name="Morgado L.N."/>
            <person name="Niskanen T."/>
            <person name="Noordeloos M.E."/>
            <person name="Ohm R.A."/>
            <person name="Ortiz-Santana B."/>
            <person name="Ovrebo C."/>
            <person name="Racz N."/>
            <person name="Riley R."/>
            <person name="Savchenko A."/>
            <person name="Shiryaev A."/>
            <person name="Soop K."/>
            <person name="Spirin V."/>
            <person name="Szebenyi C."/>
            <person name="Tomsovsky M."/>
            <person name="Tulloss R.E."/>
            <person name="Uehling J."/>
            <person name="Grigoriev I.V."/>
            <person name="Vagvolgyi C."/>
            <person name="Papp T."/>
            <person name="Martin F.M."/>
            <person name="Miettinen O."/>
            <person name="Hibbett D.S."/>
            <person name="Nagy L.G."/>
        </authorList>
    </citation>
    <scope>NUCLEOTIDE SEQUENCE [LARGE SCALE GENOMIC DNA]</scope>
    <source>
        <strain evidence="1 2">NL-1719</strain>
    </source>
</reference>